<dbReference type="CDD" id="cd00054">
    <property type="entry name" value="EGF_CA"/>
    <property type="match status" value="3"/>
</dbReference>
<feature type="disulfide bond" evidence="18">
    <location>
        <begin position="295"/>
        <end position="322"/>
    </location>
</feature>
<feature type="compositionally biased region" description="Polar residues" evidence="19">
    <location>
        <begin position="52"/>
        <end position="68"/>
    </location>
</feature>
<evidence type="ECO:0000256" key="4">
    <source>
        <dbReference type="ARBA" id="ARBA00022536"/>
    </source>
</evidence>
<dbReference type="InterPro" id="IPR000436">
    <property type="entry name" value="Sushi_SCR_CCP_dom"/>
</dbReference>
<keyword evidence="14" id="KW-0472">Membrane</keyword>
<dbReference type="PRINTS" id="PR00343">
    <property type="entry name" value="SELECTIN"/>
</dbReference>
<evidence type="ECO:0000256" key="7">
    <source>
        <dbReference type="ARBA" id="ARBA00022723"/>
    </source>
</evidence>
<dbReference type="PROSITE" id="PS00022">
    <property type="entry name" value="EGF_1"/>
    <property type="match status" value="3"/>
</dbReference>
<dbReference type="InterPro" id="IPR035976">
    <property type="entry name" value="Sushi/SCR/CCP_sf"/>
</dbReference>
<keyword evidence="5 18" id="KW-0768">Sushi</keyword>
<gene>
    <name evidence="23" type="ORF">I79_016164</name>
</gene>
<dbReference type="Gene3D" id="3.10.100.10">
    <property type="entry name" value="Mannose-Binding Protein A, subunit A"/>
    <property type="match status" value="2"/>
</dbReference>
<feature type="domain" description="Sushi" evidence="22">
    <location>
        <begin position="856"/>
        <end position="917"/>
    </location>
</feature>
<dbReference type="PANTHER" id="PTHR45656">
    <property type="entry name" value="PROTEIN CBR-CLEC-78"/>
    <property type="match status" value="1"/>
</dbReference>
<evidence type="ECO:0000256" key="11">
    <source>
        <dbReference type="ARBA" id="ARBA00022837"/>
    </source>
</evidence>
<dbReference type="PROSITE" id="PS00615">
    <property type="entry name" value="C_TYPE_LECTIN_1"/>
    <property type="match status" value="2"/>
</dbReference>
<organism evidence="23 24">
    <name type="scientific">Cricetulus griseus</name>
    <name type="common">Chinese hamster</name>
    <name type="synonym">Cricetulus barabensis griseus</name>
    <dbReference type="NCBI Taxonomy" id="10029"/>
    <lineage>
        <taxon>Eukaryota</taxon>
        <taxon>Metazoa</taxon>
        <taxon>Chordata</taxon>
        <taxon>Craniata</taxon>
        <taxon>Vertebrata</taxon>
        <taxon>Euteleostomi</taxon>
        <taxon>Mammalia</taxon>
        <taxon>Eutheria</taxon>
        <taxon>Euarchontoglires</taxon>
        <taxon>Glires</taxon>
        <taxon>Rodentia</taxon>
        <taxon>Myomorpha</taxon>
        <taxon>Muroidea</taxon>
        <taxon>Cricetidae</taxon>
        <taxon>Cricetinae</taxon>
        <taxon>Cricetulus</taxon>
    </lineage>
</organism>
<dbReference type="InterPro" id="IPR013032">
    <property type="entry name" value="EGF-like_CS"/>
</dbReference>
<evidence type="ECO:0000313" key="24">
    <source>
        <dbReference type="Proteomes" id="UP000001075"/>
    </source>
</evidence>
<name>G3HYM3_CRIGR</name>
<dbReference type="Pfam" id="PF12661">
    <property type="entry name" value="hEGF"/>
    <property type="match status" value="2"/>
</dbReference>
<dbReference type="Pfam" id="PF00084">
    <property type="entry name" value="Sushi"/>
    <property type="match status" value="12"/>
</dbReference>
<keyword evidence="12" id="KW-0130">Cell adhesion</keyword>
<feature type="domain" description="Sushi" evidence="22">
    <location>
        <begin position="325"/>
        <end position="387"/>
    </location>
</feature>
<evidence type="ECO:0000256" key="17">
    <source>
        <dbReference type="PROSITE-ProRule" id="PRU00076"/>
    </source>
</evidence>
<dbReference type="PROSITE" id="PS01186">
    <property type="entry name" value="EGF_2"/>
    <property type="match status" value="3"/>
</dbReference>
<dbReference type="EMBL" id="JH000933">
    <property type="protein sequence ID" value="EGW11264.1"/>
    <property type="molecule type" value="Genomic_DNA"/>
</dbReference>
<sequence length="1330" mass="145328">MRDDVDQWTATTSPQQMPAQWIYPLGGSRRSNIQWSLIDYTSKLLEERRDGSSGNTPEEPNTPATIPQNKEDLQSNLWVRGTAGVMNASQFLFTLTFVLLTGESNAWYYNTSIELMTYDEASAYCQQRYTHLVAIQNREEISYLNSNLKYSPSYYWIGIRKVDNVWVWVGTQKPLTEEAKNWAPGEPNNKQRNEDCVEIYIKRRKDPGMWNDERCDKKKLALCYTASCTPASCSGHGECVETINSYTCKCHPGFLGPNCEQVVECEALTHPDNGVRKCSSNSGSFPWNTTCTFDCDEGYRRVGAQNLQCTSSGFWDNEKPSCKVVTCDAIPWPRHGSVRCSNSTSGEFAFKSCCNLTCKQGFMLEGPAQVECSAEGQWTPHIPVCKAVKCDAVPQPQNGTVECAHATTGKFTYKSSCAFQCNRGFNLHGSAQLECTSQGLWTQEVPSCQVVQCSTLEVPGKMNMSCSGATVFGTICEFTCPDGWTLNGSAILTCGATGHWSGMLPTCEAPTGPNRPLVVALSMAVTSLLASSSFLYLLLRYFRKKASCQSGSCSGHGECVETINNHTCNCDEGFYGPQCQYVVQCESLKAPEMGTMVCTHPLGNFSFHSQCAFNCSEGTELLGIAETHCGPNGNWSSLEPVCQGKKSQKSWVSLPHQSLGVAASLRLAQGETAAGHAHVGWFGQSDYGLEFVNQKEVAAWTYNYSIKAYSWNYSRAFCQKHFTDLVAIQNKNEIAHLNDVIPYFSSYYWIGIRKINNKWTWVGTNKTLTKEAENWADNEPNNKRNNQDCVEIYIKSISAPGKWNDEPCTKRKRALCYTASCQDMSCNKQGECIETIGNYTCSCYPGFYGPECEYVQECGEFDLPQHVFMNCRHPVQDFSFSSQCSFHCAEGYELNGPSKLECLASGSWTSKPPQCKAVPCQSLETPIHGTMDCMHPLAAFAYGSSCKFECHPGYQVRGSNTLHCTGSGQWTGPLPTCEAITCEPLETPAHGSMDCSPSTGALEYNSSCTFSCTEGFVLKGNAATRCADLGQWTAPAPVCEALQCQDFPVPSKARVICSDPFGALKYQSVCSFSCDEDSLLVGASAIRCLATGHWSGTPPECQAVTCTPLLGPQNGTMTCIQPLGGSTYKSTCRFICDEGFYLSGPERVDCSPSGHWTGTPPTCEAIKCPGIVAPDQGSLDCSHDNGDFIVGSTCRFSCNKDFELEGSKTVECMVSGRWSAPPPTCKAIKCSELHMDTPVLMNCSNPWGNFSYGSTCTFNCPEGQSLNGSARATCREDGQWSAAMPTCQAQTATETGANVSAVVCGLDLASTENVQGPGASDSPGDRTLES</sequence>
<dbReference type="GO" id="GO:0043025">
    <property type="term" value="C:neuronal cell body"/>
    <property type="evidence" value="ECO:0007669"/>
    <property type="project" value="TreeGrafter"/>
</dbReference>
<feature type="disulfide bond" evidence="18">
    <location>
        <begin position="358"/>
        <end position="385"/>
    </location>
</feature>
<evidence type="ECO:0000256" key="1">
    <source>
        <dbReference type="ARBA" id="ARBA00004251"/>
    </source>
</evidence>
<accession>G3HYM3</accession>
<evidence type="ECO:0000256" key="13">
    <source>
        <dbReference type="ARBA" id="ARBA00022989"/>
    </source>
</evidence>
<dbReference type="FunFam" id="2.10.70.10:FF:000001">
    <property type="entry name" value="Selectin P"/>
    <property type="match status" value="11"/>
</dbReference>
<dbReference type="PROSITE" id="PS50041">
    <property type="entry name" value="C_TYPE_LECTIN_2"/>
    <property type="match status" value="2"/>
</dbReference>
<reference evidence="24" key="1">
    <citation type="journal article" date="2011" name="Nat. Biotechnol.">
        <title>The genomic sequence of the Chinese hamster ovary (CHO)-K1 cell line.</title>
        <authorList>
            <person name="Xu X."/>
            <person name="Nagarajan H."/>
            <person name="Lewis N.E."/>
            <person name="Pan S."/>
            <person name="Cai Z."/>
            <person name="Liu X."/>
            <person name="Chen W."/>
            <person name="Xie M."/>
            <person name="Wang W."/>
            <person name="Hammond S."/>
            <person name="Andersen M.R."/>
            <person name="Neff N."/>
            <person name="Passarelli B."/>
            <person name="Koh W."/>
            <person name="Fan H.C."/>
            <person name="Wang J."/>
            <person name="Gui Y."/>
            <person name="Lee K.H."/>
            <person name="Betenbaugh M.J."/>
            <person name="Quake S.R."/>
            <person name="Famili I."/>
            <person name="Palsson B.O."/>
            <person name="Wang J."/>
        </authorList>
    </citation>
    <scope>NUCLEOTIDE SEQUENCE [LARGE SCALE GENOMIC DNA]</scope>
    <source>
        <strain evidence="24">CHO K1 cell line</strain>
    </source>
</reference>
<dbReference type="PROSITE" id="PS50026">
    <property type="entry name" value="EGF_3"/>
    <property type="match status" value="3"/>
</dbReference>
<comment type="subcellular location">
    <subcellularLocation>
        <location evidence="1">Cell membrane</location>
        <topology evidence="1">Single-pass type I membrane protein</topology>
    </subcellularLocation>
</comment>
<dbReference type="InterPro" id="IPR018378">
    <property type="entry name" value="C-type_lectin_CS"/>
</dbReference>
<evidence type="ECO:0000256" key="10">
    <source>
        <dbReference type="ARBA" id="ARBA00022737"/>
    </source>
</evidence>
<dbReference type="SUPFAM" id="SSF57535">
    <property type="entry name" value="Complement control module/SCR domain"/>
    <property type="match status" value="12"/>
</dbReference>
<dbReference type="Pfam" id="PF00059">
    <property type="entry name" value="Lectin_C"/>
    <property type="match status" value="2"/>
</dbReference>
<keyword evidence="9 23" id="KW-0430">Lectin</keyword>
<evidence type="ECO:0000313" key="23">
    <source>
        <dbReference type="EMBL" id="EGW11264.1"/>
    </source>
</evidence>
<feature type="domain" description="C-type lectin" evidence="21">
    <location>
        <begin position="697"/>
        <end position="817"/>
    </location>
</feature>
<evidence type="ECO:0000256" key="15">
    <source>
        <dbReference type="ARBA" id="ARBA00023157"/>
    </source>
</evidence>
<dbReference type="GO" id="GO:0005783">
    <property type="term" value="C:endoplasmic reticulum"/>
    <property type="evidence" value="ECO:0007669"/>
    <property type="project" value="TreeGrafter"/>
</dbReference>
<comment type="caution">
    <text evidence="17">Lacks conserved residue(s) required for the propagation of feature annotation.</text>
</comment>
<feature type="disulfide bond" evidence="18">
    <location>
        <begin position="1198"/>
        <end position="1225"/>
    </location>
</feature>
<feature type="domain" description="EGF-like" evidence="20">
    <location>
        <begin position="817"/>
        <end position="853"/>
    </location>
</feature>
<evidence type="ECO:0000256" key="3">
    <source>
        <dbReference type="ARBA" id="ARBA00022475"/>
    </source>
</evidence>
<keyword evidence="15 17" id="KW-1015">Disulfide bond</keyword>
<feature type="domain" description="EGF-like" evidence="20">
    <location>
        <begin position="544"/>
        <end position="580"/>
    </location>
</feature>
<dbReference type="InterPro" id="IPR000742">
    <property type="entry name" value="EGF"/>
</dbReference>
<feature type="domain" description="Sushi" evidence="22">
    <location>
        <begin position="388"/>
        <end position="450"/>
    </location>
</feature>
<dbReference type="FunFam" id="3.10.100.10:FF:000007">
    <property type="entry name" value="L-selectin"/>
    <property type="match status" value="2"/>
</dbReference>
<keyword evidence="4 17" id="KW-0245">EGF-like domain</keyword>
<dbReference type="Gene3D" id="2.10.70.10">
    <property type="entry name" value="Complement Module, domain 1"/>
    <property type="match status" value="12"/>
</dbReference>
<feature type="domain" description="Sushi" evidence="22">
    <location>
        <begin position="263"/>
        <end position="324"/>
    </location>
</feature>
<dbReference type="InterPro" id="IPR002396">
    <property type="entry name" value="Selectin_superfamily"/>
</dbReference>
<feature type="disulfide bond" evidence="18">
    <location>
        <begin position="421"/>
        <end position="448"/>
    </location>
</feature>
<dbReference type="GO" id="GO:0007155">
    <property type="term" value="P:cell adhesion"/>
    <property type="evidence" value="ECO:0007669"/>
    <property type="project" value="UniProtKB-KW"/>
</dbReference>
<keyword evidence="3" id="KW-1003">Cell membrane</keyword>
<dbReference type="InterPro" id="IPR033991">
    <property type="entry name" value="Selectin_CTLD"/>
</dbReference>
<dbReference type="GO" id="GO:0005509">
    <property type="term" value="F:calcium ion binding"/>
    <property type="evidence" value="ECO:0007669"/>
    <property type="project" value="InterPro"/>
</dbReference>
<comment type="similarity">
    <text evidence="2">Belongs to the selectin/LECAM family.</text>
</comment>
<feature type="domain" description="Sushi" evidence="22">
    <location>
        <begin position="1166"/>
        <end position="1227"/>
    </location>
</feature>
<feature type="disulfide bond" evidence="17">
    <location>
        <begin position="843"/>
        <end position="852"/>
    </location>
</feature>
<dbReference type="InterPro" id="IPR016186">
    <property type="entry name" value="C-type_lectin-like/link_sf"/>
</dbReference>
<keyword evidence="11" id="KW-0106">Calcium</keyword>
<keyword evidence="8" id="KW-0732">Signal</keyword>
<dbReference type="InterPro" id="IPR001304">
    <property type="entry name" value="C-type_lectin-like"/>
</dbReference>
<dbReference type="SUPFAM" id="SSF57196">
    <property type="entry name" value="EGF/Laminin"/>
    <property type="match status" value="3"/>
</dbReference>
<feature type="domain" description="Sushi" evidence="22">
    <location>
        <begin position="583"/>
        <end position="644"/>
    </location>
</feature>
<dbReference type="Gene3D" id="2.10.25.10">
    <property type="entry name" value="Laminin"/>
    <property type="match status" value="2"/>
</dbReference>
<feature type="disulfide bond" evidence="17">
    <location>
        <begin position="570"/>
        <end position="579"/>
    </location>
</feature>
<feature type="domain" description="Sushi" evidence="22">
    <location>
        <begin position="1228"/>
        <end position="1289"/>
    </location>
</feature>
<dbReference type="CDD" id="cd00033">
    <property type="entry name" value="CCP"/>
    <property type="match status" value="12"/>
</dbReference>
<dbReference type="InterPro" id="IPR001881">
    <property type="entry name" value="EGF-like_Ca-bd_dom"/>
</dbReference>
<feature type="disulfide bond" evidence="18">
    <location>
        <begin position="1012"/>
        <end position="1039"/>
    </location>
</feature>
<feature type="domain" description="Sushi" evidence="22">
    <location>
        <begin position="451"/>
        <end position="509"/>
    </location>
</feature>
<feature type="disulfide bond" evidence="18">
    <location>
        <begin position="1136"/>
        <end position="1163"/>
    </location>
</feature>
<dbReference type="PROSITE" id="PS50923">
    <property type="entry name" value="SUSHI"/>
    <property type="match status" value="12"/>
</dbReference>
<feature type="domain" description="Sushi" evidence="22">
    <location>
        <begin position="980"/>
        <end position="1041"/>
    </location>
</feature>
<keyword evidence="7" id="KW-0479">Metal-binding</keyword>
<feature type="disulfide bond" evidence="17">
    <location>
        <begin position="250"/>
        <end position="259"/>
    </location>
</feature>
<dbReference type="GO" id="GO:0030246">
    <property type="term" value="F:carbohydrate binding"/>
    <property type="evidence" value="ECO:0007669"/>
    <property type="project" value="UniProtKB-KW"/>
</dbReference>
<evidence type="ECO:0000256" key="2">
    <source>
        <dbReference type="ARBA" id="ARBA00007360"/>
    </source>
</evidence>
<dbReference type="GO" id="GO:0005886">
    <property type="term" value="C:plasma membrane"/>
    <property type="evidence" value="ECO:0007669"/>
    <property type="project" value="UniProtKB-SubCell"/>
</dbReference>
<dbReference type="SMART" id="SM00181">
    <property type="entry name" value="EGF"/>
    <property type="match status" value="5"/>
</dbReference>
<protein>
    <submittedName>
        <fullName evidence="23">p-selectin</fullName>
    </submittedName>
</protein>
<dbReference type="GO" id="GO:0090036">
    <property type="term" value="P:regulation of protein kinase C signaling"/>
    <property type="evidence" value="ECO:0007669"/>
    <property type="project" value="TreeGrafter"/>
</dbReference>
<evidence type="ECO:0000256" key="6">
    <source>
        <dbReference type="ARBA" id="ARBA00022692"/>
    </source>
</evidence>
<feature type="disulfide bond" evidence="18">
    <location>
        <begin position="480"/>
        <end position="507"/>
    </location>
</feature>
<keyword evidence="10" id="KW-0677">Repeat</keyword>
<dbReference type="InterPro" id="IPR016187">
    <property type="entry name" value="CTDL_fold"/>
</dbReference>
<evidence type="ECO:0000256" key="18">
    <source>
        <dbReference type="PROSITE-ProRule" id="PRU00302"/>
    </source>
</evidence>
<dbReference type="GO" id="GO:0060074">
    <property type="term" value="P:synapse maturation"/>
    <property type="evidence" value="ECO:0007669"/>
    <property type="project" value="TreeGrafter"/>
</dbReference>
<dbReference type="eggNOG" id="KOG4297">
    <property type="taxonomic scope" value="Eukaryota"/>
</dbReference>
<keyword evidence="6" id="KW-0812">Transmembrane</keyword>
<feature type="disulfide bond" evidence="18">
    <location>
        <begin position="1074"/>
        <end position="1101"/>
    </location>
</feature>
<dbReference type="SMART" id="SM00179">
    <property type="entry name" value="EGF_CA"/>
    <property type="match status" value="3"/>
</dbReference>
<dbReference type="SMART" id="SM00034">
    <property type="entry name" value="CLECT"/>
    <property type="match status" value="2"/>
</dbReference>
<dbReference type="Proteomes" id="UP000001075">
    <property type="component" value="Unassembled WGS sequence"/>
</dbReference>
<evidence type="ECO:0000259" key="20">
    <source>
        <dbReference type="PROSITE" id="PS50026"/>
    </source>
</evidence>
<evidence type="ECO:0000256" key="16">
    <source>
        <dbReference type="ARBA" id="ARBA00023180"/>
    </source>
</evidence>
<evidence type="ECO:0000256" key="19">
    <source>
        <dbReference type="SAM" id="MobiDB-lite"/>
    </source>
</evidence>
<evidence type="ECO:0000259" key="22">
    <source>
        <dbReference type="PROSITE" id="PS50923"/>
    </source>
</evidence>
<feature type="region of interest" description="Disordered" evidence="19">
    <location>
        <begin position="47"/>
        <end position="70"/>
    </location>
</feature>
<feature type="disulfide bond" evidence="18">
    <location>
        <begin position="888"/>
        <end position="915"/>
    </location>
</feature>
<feature type="disulfide bond" evidence="18">
    <location>
        <begin position="950"/>
        <end position="977"/>
    </location>
</feature>
<dbReference type="SUPFAM" id="SSF56436">
    <property type="entry name" value="C-type lectin-like"/>
    <property type="match status" value="2"/>
</dbReference>
<feature type="domain" description="Sushi" evidence="22">
    <location>
        <begin position="918"/>
        <end position="979"/>
    </location>
</feature>
<dbReference type="InterPro" id="IPR051277">
    <property type="entry name" value="SEZ6_CSMD_C4BPB_Regulators"/>
</dbReference>
<feature type="domain" description="Sushi" evidence="22">
    <location>
        <begin position="1104"/>
        <end position="1165"/>
    </location>
</feature>
<feature type="domain" description="Sushi" evidence="22">
    <location>
        <begin position="1042"/>
        <end position="1103"/>
    </location>
</feature>
<feature type="domain" description="EGF-like" evidence="20">
    <location>
        <begin position="224"/>
        <end position="260"/>
    </location>
</feature>
<dbReference type="InParanoid" id="G3HYM3"/>
<evidence type="ECO:0000256" key="12">
    <source>
        <dbReference type="ARBA" id="ARBA00022889"/>
    </source>
</evidence>
<dbReference type="STRING" id="10029.G3HYM3"/>
<dbReference type="FunFam" id="2.10.25.10:FF:000176">
    <property type="entry name" value="Selectin P"/>
    <property type="match status" value="3"/>
</dbReference>
<evidence type="ECO:0000256" key="14">
    <source>
        <dbReference type="ARBA" id="ARBA00023136"/>
    </source>
</evidence>
<keyword evidence="13" id="KW-1133">Transmembrane helix</keyword>
<evidence type="ECO:0000259" key="21">
    <source>
        <dbReference type="PROSITE" id="PS50041"/>
    </source>
</evidence>
<dbReference type="CDD" id="cd03592">
    <property type="entry name" value="CLECT_selectins_like"/>
    <property type="match status" value="2"/>
</dbReference>
<dbReference type="PANTHER" id="PTHR45656:SF2">
    <property type="entry name" value="SEIZURE 6-LIKE PROTEIN 2"/>
    <property type="match status" value="1"/>
</dbReference>
<feature type="domain" description="C-type lectin" evidence="21">
    <location>
        <begin position="102"/>
        <end position="224"/>
    </location>
</feature>
<evidence type="ECO:0000256" key="8">
    <source>
        <dbReference type="ARBA" id="ARBA00022729"/>
    </source>
</evidence>
<evidence type="ECO:0000256" key="9">
    <source>
        <dbReference type="ARBA" id="ARBA00022734"/>
    </source>
</evidence>
<feature type="disulfide bond" evidence="18">
    <location>
        <begin position="615"/>
        <end position="642"/>
    </location>
</feature>
<evidence type="ECO:0000256" key="5">
    <source>
        <dbReference type="ARBA" id="ARBA00022659"/>
    </source>
</evidence>
<feature type="disulfide bond" evidence="18">
    <location>
        <begin position="1260"/>
        <end position="1287"/>
    </location>
</feature>
<proteinExistence type="inferred from homology"/>
<dbReference type="SMART" id="SM00032">
    <property type="entry name" value="CCP"/>
    <property type="match status" value="12"/>
</dbReference>
<keyword evidence="16" id="KW-0325">Glycoprotein</keyword>